<reference evidence="3" key="1">
    <citation type="submission" date="2016-06" db="UniProtKB">
        <authorList>
            <consortium name="WormBaseParasite"/>
        </authorList>
    </citation>
    <scope>IDENTIFICATION</scope>
</reference>
<organism evidence="2 3">
    <name type="scientific">Toxocara canis</name>
    <name type="common">Canine roundworm</name>
    <dbReference type="NCBI Taxonomy" id="6265"/>
    <lineage>
        <taxon>Eukaryota</taxon>
        <taxon>Metazoa</taxon>
        <taxon>Ecdysozoa</taxon>
        <taxon>Nematoda</taxon>
        <taxon>Chromadorea</taxon>
        <taxon>Rhabditida</taxon>
        <taxon>Spirurina</taxon>
        <taxon>Ascaridomorpha</taxon>
        <taxon>Ascaridoidea</taxon>
        <taxon>Toxocaridae</taxon>
        <taxon>Toxocara</taxon>
    </lineage>
</organism>
<name>A0A183UY74_TOXCA</name>
<sequence>MTVGRLVLRIEPICRSIFPVNLATAISLISFGTEFANMVKKRPSVRLILSLMRADVQRIVCVPPNPSTINGSLRAAPMPSCWTISSVMNERSLPTSNSMGTLSVFVCGASPLTSTMVDRSGTVLSCVCCSDVAVAATVRTV</sequence>
<proteinExistence type="predicted"/>
<protein>
    <submittedName>
        <fullName evidence="3">Secreted protein</fullName>
    </submittedName>
</protein>
<dbReference type="AlphaFoldDB" id="A0A183UY74"/>
<dbReference type="Proteomes" id="UP000050794">
    <property type="component" value="Unassembled WGS sequence"/>
</dbReference>
<dbReference type="EMBL" id="UYWY01021725">
    <property type="protein sequence ID" value="VDM44765.1"/>
    <property type="molecule type" value="Genomic_DNA"/>
</dbReference>
<evidence type="ECO:0000313" key="3">
    <source>
        <dbReference type="WBParaSite" id="TCNE_0001344401-mRNA-1"/>
    </source>
</evidence>
<evidence type="ECO:0000313" key="2">
    <source>
        <dbReference type="Proteomes" id="UP000050794"/>
    </source>
</evidence>
<evidence type="ECO:0000313" key="1">
    <source>
        <dbReference type="EMBL" id="VDM44765.1"/>
    </source>
</evidence>
<dbReference type="WBParaSite" id="TCNE_0001344401-mRNA-1">
    <property type="protein sequence ID" value="TCNE_0001344401-mRNA-1"/>
    <property type="gene ID" value="TCNE_0001344401"/>
</dbReference>
<keyword evidence="2" id="KW-1185">Reference proteome</keyword>
<reference evidence="1 2" key="2">
    <citation type="submission" date="2018-11" db="EMBL/GenBank/DDBJ databases">
        <authorList>
            <consortium name="Pathogen Informatics"/>
        </authorList>
    </citation>
    <scope>NUCLEOTIDE SEQUENCE [LARGE SCALE GENOMIC DNA]</scope>
</reference>
<accession>A0A183UY74</accession>
<gene>
    <name evidence="1" type="ORF">TCNE_LOCUS13444</name>
</gene>